<feature type="compositionally biased region" description="Basic and acidic residues" evidence="1">
    <location>
        <begin position="265"/>
        <end position="278"/>
    </location>
</feature>
<feature type="region of interest" description="Disordered" evidence="1">
    <location>
        <begin position="265"/>
        <end position="284"/>
    </location>
</feature>
<dbReference type="EMBL" id="JAMFLX010000003">
    <property type="protein sequence ID" value="MCL6268930.1"/>
    <property type="molecule type" value="Genomic_DNA"/>
</dbReference>
<name>A0ABT0PC82_9GAMM</name>
<evidence type="ECO:0000256" key="1">
    <source>
        <dbReference type="SAM" id="MobiDB-lite"/>
    </source>
</evidence>
<evidence type="ECO:0000313" key="3">
    <source>
        <dbReference type="EMBL" id="MCL6268930.1"/>
    </source>
</evidence>
<proteinExistence type="predicted"/>
<dbReference type="Proteomes" id="UP001203338">
    <property type="component" value="Unassembled WGS sequence"/>
</dbReference>
<evidence type="ECO:0000313" key="4">
    <source>
        <dbReference type="Proteomes" id="UP001203338"/>
    </source>
</evidence>
<protein>
    <submittedName>
        <fullName evidence="3">Uncharacterized protein</fullName>
    </submittedName>
</protein>
<feature type="signal peptide" evidence="2">
    <location>
        <begin position="1"/>
        <end position="20"/>
    </location>
</feature>
<keyword evidence="2" id="KW-0732">Signal</keyword>
<keyword evidence="4" id="KW-1185">Reference proteome</keyword>
<feature type="region of interest" description="Disordered" evidence="1">
    <location>
        <begin position="305"/>
        <end position="339"/>
    </location>
</feature>
<gene>
    <name evidence="3" type="ORF">M3P05_03055</name>
</gene>
<reference evidence="3 4" key="1">
    <citation type="submission" date="2022-05" db="EMBL/GenBank/DDBJ databases">
        <authorList>
            <person name="Park J.-S."/>
        </authorList>
    </citation>
    <scope>NUCLEOTIDE SEQUENCE [LARGE SCALE GENOMIC DNA]</scope>
    <source>
        <strain evidence="3 4">2012CJ34-2</strain>
    </source>
</reference>
<sequence length="339" mass="38061">MLFRFSLLLLMVSMCGKLSANILSDDFPYGKPIVFKWPVQETSTRVGNGSVYKVEWKSLSLTFWAPNENKFDVSWLREGFEQGVVQVDLSVVPKVSDVQEANKKILKVVDRDVYYSEKPEGPVFVAVDNECSDLNTLFALVQALLLIFSSSGEEDKVRDFIGRAQIHQWYSGGYLLIAPPEGTDIALGAKEQIEAVSISIADNFSAEPQVMPRYSASRNFASYDLSILVHFKTGNIFKTRTFTLHVDDRIPGLLRLVKEKNWSKKDEVRDGVRDESESRPPSPSLLSNLTSLFCCHDLCRDSRSASQPTERTPLIHEEQPHYGNSLGVQGTAEFTPAKK</sequence>
<evidence type="ECO:0000256" key="2">
    <source>
        <dbReference type="SAM" id="SignalP"/>
    </source>
</evidence>
<accession>A0ABT0PC82</accession>
<comment type="caution">
    <text evidence="3">The sequence shown here is derived from an EMBL/GenBank/DDBJ whole genome shotgun (WGS) entry which is preliminary data.</text>
</comment>
<feature type="chain" id="PRO_5045169655" evidence="2">
    <location>
        <begin position="21"/>
        <end position="339"/>
    </location>
</feature>
<dbReference type="RefSeq" id="WP_249697761.1">
    <property type="nucleotide sequence ID" value="NZ_JAMFLX010000003.1"/>
</dbReference>
<organism evidence="3 4">
    <name type="scientific">Parendozoicomonas callyspongiae</name>
    <dbReference type="NCBI Taxonomy" id="2942213"/>
    <lineage>
        <taxon>Bacteria</taxon>
        <taxon>Pseudomonadati</taxon>
        <taxon>Pseudomonadota</taxon>
        <taxon>Gammaproteobacteria</taxon>
        <taxon>Oceanospirillales</taxon>
        <taxon>Endozoicomonadaceae</taxon>
        <taxon>Parendozoicomonas</taxon>
    </lineage>
</organism>